<sequence length="135" mass="15746">MSSFQDQFECCLPEQCKPRRMENLLWRDYINPHPDTACLPRYHRPPMYNPHLCPCPPDSLCQARCQPYFCMLAAPTQSASLRGCQSYPIGDSCQDTNYCLGIQRHPNPVCERFNGGVQWESPYKNWFLQQAERQP</sequence>
<gene>
    <name evidence="2 3" type="primary">LOC101846536</name>
</gene>
<evidence type="ECO:0000313" key="2">
    <source>
        <dbReference type="RefSeq" id="XP_012943993.1"/>
    </source>
</evidence>
<evidence type="ECO:0000313" key="1">
    <source>
        <dbReference type="Proteomes" id="UP000694888"/>
    </source>
</evidence>
<keyword evidence="1" id="KW-1185">Reference proteome</keyword>
<accession>A0ABM1AAI5</accession>
<proteinExistence type="predicted"/>
<name>A0ABM1AAI5_APLCA</name>
<reference evidence="2 3" key="1">
    <citation type="submission" date="2025-05" db="UniProtKB">
        <authorList>
            <consortium name="RefSeq"/>
        </authorList>
    </citation>
    <scope>IDENTIFICATION</scope>
</reference>
<organism evidence="1 2">
    <name type="scientific">Aplysia californica</name>
    <name type="common">California sea hare</name>
    <dbReference type="NCBI Taxonomy" id="6500"/>
    <lineage>
        <taxon>Eukaryota</taxon>
        <taxon>Metazoa</taxon>
        <taxon>Spiralia</taxon>
        <taxon>Lophotrochozoa</taxon>
        <taxon>Mollusca</taxon>
        <taxon>Gastropoda</taxon>
        <taxon>Heterobranchia</taxon>
        <taxon>Euthyneura</taxon>
        <taxon>Tectipleura</taxon>
        <taxon>Aplysiida</taxon>
        <taxon>Aplysioidea</taxon>
        <taxon>Aplysiidae</taxon>
        <taxon>Aplysia</taxon>
    </lineage>
</organism>
<evidence type="ECO:0000313" key="3">
    <source>
        <dbReference type="RefSeq" id="XP_012943994.1"/>
    </source>
</evidence>
<dbReference type="Proteomes" id="UP000694888">
    <property type="component" value="Unplaced"/>
</dbReference>
<dbReference type="GeneID" id="101846536"/>
<dbReference type="RefSeq" id="XP_012943993.1">
    <property type="nucleotide sequence ID" value="XM_013088539.2"/>
</dbReference>
<dbReference type="RefSeq" id="XP_012943994.1">
    <property type="nucleotide sequence ID" value="XM_013088540.2"/>
</dbReference>
<protein>
    <submittedName>
        <fullName evidence="2 3">Uncharacterized protein LOC101846536</fullName>
    </submittedName>
</protein>